<gene>
    <name evidence="5" type="ORF">AMTR_s00024p00236340</name>
</gene>
<feature type="region of interest" description="Leucine repeat II (LRII)" evidence="3">
    <location>
        <begin position="352"/>
        <end position="384"/>
    </location>
</feature>
<dbReference type="Proteomes" id="UP000017836">
    <property type="component" value="Unassembled WGS sequence"/>
</dbReference>
<dbReference type="STRING" id="13333.W1PT99"/>
<keyword evidence="1" id="KW-0805">Transcription regulation</keyword>
<dbReference type="GO" id="GO:0006355">
    <property type="term" value="P:regulation of DNA-templated transcription"/>
    <property type="evidence" value="ECO:0000318"/>
    <property type="project" value="GO_Central"/>
</dbReference>
<proteinExistence type="inferred from homology"/>
<dbReference type="SMR" id="W1PT99"/>
<keyword evidence="6" id="KW-1185">Reference proteome</keyword>
<evidence type="ECO:0000256" key="3">
    <source>
        <dbReference type="PROSITE-ProRule" id="PRU01191"/>
    </source>
</evidence>
<dbReference type="InterPro" id="IPR005202">
    <property type="entry name" value="TF_GRAS"/>
</dbReference>
<evidence type="ECO:0000313" key="5">
    <source>
        <dbReference type="EMBL" id="ERN11263.1"/>
    </source>
</evidence>
<accession>W1PT99</accession>
<evidence type="ECO:0000256" key="4">
    <source>
        <dbReference type="SAM" id="MobiDB-lite"/>
    </source>
</evidence>
<comment type="similarity">
    <text evidence="3">Belongs to the GRAS family.</text>
</comment>
<keyword evidence="2" id="KW-0804">Transcription</keyword>
<feature type="region of interest" description="SAW" evidence="3">
    <location>
        <begin position="534"/>
        <end position="604"/>
    </location>
</feature>
<feature type="short sequence motif" description="VHIID" evidence="3">
    <location>
        <begin position="303"/>
        <end position="307"/>
    </location>
</feature>
<evidence type="ECO:0000256" key="1">
    <source>
        <dbReference type="ARBA" id="ARBA00023015"/>
    </source>
</evidence>
<comment type="caution">
    <text evidence="3">Lacks conserved residue(s) required for the propagation of feature annotation.</text>
</comment>
<feature type="region of interest" description="Disordered" evidence="4">
    <location>
        <begin position="55"/>
        <end position="178"/>
    </location>
</feature>
<dbReference type="GO" id="GO:0005634">
    <property type="term" value="C:nucleus"/>
    <property type="evidence" value="ECO:0000318"/>
    <property type="project" value="GO_Central"/>
</dbReference>
<dbReference type="HOGENOM" id="CLU_449291_0_0_1"/>
<reference evidence="6" key="1">
    <citation type="journal article" date="2013" name="Science">
        <title>The Amborella genome and the evolution of flowering plants.</title>
        <authorList>
            <consortium name="Amborella Genome Project"/>
        </authorList>
    </citation>
    <scope>NUCLEOTIDE SEQUENCE [LARGE SCALE GENOMIC DNA]</scope>
</reference>
<dbReference type="GO" id="GO:0003700">
    <property type="term" value="F:DNA-binding transcription factor activity"/>
    <property type="evidence" value="ECO:0000318"/>
    <property type="project" value="GO_Central"/>
</dbReference>
<dbReference type="Gramene" id="ERN11263">
    <property type="protein sequence ID" value="ERN11263"/>
    <property type="gene ID" value="AMTR_s00024p00236340"/>
</dbReference>
<dbReference type="PROSITE" id="PS50985">
    <property type="entry name" value="GRAS"/>
    <property type="match status" value="1"/>
</dbReference>
<dbReference type="KEGG" id="atr:18439455"/>
<dbReference type="OMA" id="WCERMRG"/>
<dbReference type="PANTHER" id="PTHR31636">
    <property type="entry name" value="OSJNBA0084A10.13 PROTEIN-RELATED"/>
    <property type="match status" value="1"/>
</dbReference>
<dbReference type="eggNOG" id="ENOG502QSHA">
    <property type="taxonomic scope" value="Eukaryota"/>
</dbReference>
<feature type="compositionally biased region" description="Polar residues" evidence="4">
    <location>
        <begin position="141"/>
        <end position="150"/>
    </location>
</feature>
<name>W1PT99_AMBTC</name>
<organism evidence="5 6">
    <name type="scientific">Amborella trichopoda</name>
    <dbReference type="NCBI Taxonomy" id="13333"/>
    <lineage>
        <taxon>Eukaryota</taxon>
        <taxon>Viridiplantae</taxon>
        <taxon>Streptophyta</taxon>
        <taxon>Embryophyta</taxon>
        <taxon>Tracheophyta</taxon>
        <taxon>Spermatophyta</taxon>
        <taxon>Magnoliopsida</taxon>
        <taxon>Amborellales</taxon>
        <taxon>Amborellaceae</taxon>
        <taxon>Amborella</taxon>
    </lineage>
</organism>
<dbReference type="OrthoDB" id="1908565at2759"/>
<sequence length="608" mass="66158">MLANGTPPPLTDGEGSDLLEWLTADRHDPFLPLPSPLPSLDGTVSWCDWEPVELDPNCNGKHRSSTDGDGNGNGSSREVFDGYYGDRDDDGDSDGNGEKVAGIDGSGRNGRKRPNNACSNDQSKRACNGNGKDDFVGERNGSLSPQTGESSEAEITPALAPVTTEAKPKGCGNGKNNGKESRWAEQLLNPCASAIEARNNARVHHLLFVLRDLASLSGDPNHRLAAHGLRALARRLEQQPSLPGPTGFANSEPRALHRALLKFHELSPWFSFSHTVCNQALIQALGSSPQGQGSSPVDMGSTLHILDIGVSHGIQWPTFIEAMARKAPTMSLRLTVVTGLIVPFASGPNGDDFPVRLTRFATSFNMKLDIKVVRKALENLTVEDLGIFPGERLAICVQSRLHEISENNGDRRKFLGFLKGLGAEAMFLSEIDGGETGLPDKGIGFKAKETGFRANEIGFDSNETGYAAKETGPGANGFASQESGFGGKEGGFTRWFSEGVEFLWRFLDSCGVGFKGRECEERRLIEEEVAEMCFSAEREWWGKRKWGDEMRNLGFIGGVLGEEMVEAGRVFLKKYDSGWEMRGDEGCLSLFWKGQPVSFCSLWLVPKR</sequence>
<dbReference type="Pfam" id="PF03514">
    <property type="entry name" value="GRAS"/>
    <property type="match status" value="2"/>
</dbReference>
<protein>
    <submittedName>
        <fullName evidence="5">Uncharacterized protein</fullName>
    </submittedName>
</protein>
<dbReference type="EMBL" id="KI392710">
    <property type="protein sequence ID" value="ERN11263.1"/>
    <property type="molecule type" value="Genomic_DNA"/>
</dbReference>
<dbReference type="GO" id="GO:0043565">
    <property type="term" value="F:sequence-specific DNA binding"/>
    <property type="evidence" value="ECO:0000318"/>
    <property type="project" value="GO_Central"/>
</dbReference>
<evidence type="ECO:0000313" key="6">
    <source>
        <dbReference type="Proteomes" id="UP000017836"/>
    </source>
</evidence>
<evidence type="ECO:0000256" key="2">
    <source>
        <dbReference type="ARBA" id="ARBA00023163"/>
    </source>
</evidence>
<dbReference type="AlphaFoldDB" id="W1PT99"/>